<dbReference type="PANTHER" id="PTHR30600">
    <property type="entry name" value="CYTOCHROME C PEROXIDASE-RELATED"/>
    <property type="match status" value="1"/>
</dbReference>
<comment type="caution">
    <text evidence="8">The sequence shown here is derived from an EMBL/GenBank/DDBJ whole genome shotgun (WGS) entry which is preliminary data.</text>
</comment>
<evidence type="ECO:0000259" key="7">
    <source>
        <dbReference type="PROSITE" id="PS51007"/>
    </source>
</evidence>
<gene>
    <name evidence="8" type="ORF">GCM10008927_28600</name>
</gene>
<evidence type="ECO:0000313" key="8">
    <source>
        <dbReference type="EMBL" id="GHA61420.1"/>
    </source>
</evidence>
<evidence type="ECO:0000256" key="3">
    <source>
        <dbReference type="ARBA" id="ARBA00022723"/>
    </source>
</evidence>
<organism evidence="8 9">
    <name type="scientific">Paramylibacter ulvae</name>
    <dbReference type="NCBI Taxonomy" id="1651968"/>
    <lineage>
        <taxon>Bacteria</taxon>
        <taxon>Pseudomonadati</taxon>
        <taxon>Pseudomonadota</taxon>
        <taxon>Alphaproteobacteria</taxon>
        <taxon>Rhodobacterales</taxon>
        <taxon>Paracoccaceae</taxon>
        <taxon>Paramylibacter</taxon>
    </lineage>
</organism>
<dbReference type="Pfam" id="PF03150">
    <property type="entry name" value="CCP_MauG"/>
    <property type="match status" value="1"/>
</dbReference>
<dbReference type="EMBL" id="BMZF01000011">
    <property type="protein sequence ID" value="GHA61420.1"/>
    <property type="molecule type" value="Genomic_DNA"/>
</dbReference>
<keyword evidence="2 6" id="KW-0349">Heme</keyword>
<sequence length="430" mass="47115">MILCTGLGASAFAGETPYDDPNDFLPYDAKQAALGQLLFYDKILSGNKNIACSTCHHPDFGTGDGLSLGIGEGGVGLGTNRHAGTGDSRIKKRIPRNAPALWNLGAKDINVMFHDGRLSFSDVYGNGLDSPAQEWLPEGFTSILAAQAIFPLVAQFEMAGNPSENEIAGAVHDRIDAAWPILAKRVRVIPEYGQRFVDAYRHIQTPEQVTIADIGNALASFISFEWRSMDSPFDAYLMGDETAMIPDQIAGMELFMGRGNCASCHVEPLFSDQKFYALGLPAFGPGRTRTFDFIARDVGKMGHSDDLADAYRFRTPMLRNVALTAPYGHNGAYPDLRGIIEHHLNPEKSRANWHPDLAALPDAPWLAEIDFIVQQDTREMARQARAIDIKPVDLDDMEIDQLIAFMHALTSDTRQRLGIPNSVPSGLPLD</sequence>
<feature type="domain" description="Cytochrome c" evidence="7">
    <location>
        <begin position="246"/>
        <end position="410"/>
    </location>
</feature>
<keyword evidence="3 6" id="KW-0479">Metal-binding</keyword>
<protein>
    <submittedName>
        <fullName evidence="8">Methylamine utilization protein MauG</fullName>
    </submittedName>
</protein>
<keyword evidence="4" id="KW-0560">Oxidoreductase</keyword>
<keyword evidence="5 6" id="KW-0408">Iron</keyword>
<name>A0ABQ3D8U0_9RHOB</name>
<evidence type="ECO:0000313" key="9">
    <source>
        <dbReference type="Proteomes" id="UP000634455"/>
    </source>
</evidence>
<dbReference type="InterPro" id="IPR051395">
    <property type="entry name" value="Cytochrome_c_Peroxidase/MauG"/>
</dbReference>
<evidence type="ECO:0000256" key="1">
    <source>
        <dbReference type="ARBA" id="ARBA00004196"/>
    </source>
</evidence>
<dbReference type="Proteomes" id="UP000634455">
    <property type="component" value="Unassembled WGS sequence"/>
</dbReference>
<comment type="subcellular location">
    <subcellularLocation>
        <location evidence="1">Cell envelope</location>
    </subcellularLocation>
</comment>
<dbReference type="InterPro" id="IPR009056">
    <property type="entry name" value="Cyt_c-like_dom"/>
</dbReference>
<evidence type="ECO:0000256" key="6">
    <source>
        <dbReference type="PROSITE-ProRule" id="PRU00433"/>
    </source>
</evidence>
<accession>A0ABQ3D8U0</accession>
<reference evidence="9" key="1">
    <citation type="journal article" date="2019" name="Int. J. Syst. Evol. Microbiol.">
        <title>The Global Catalogue of Microorganisms (GCM) 10K type strain sequencing project: providing services to taxonomists for standard genome sequencing and annotation.</title>
        <authorList>
            <consortium name="The Broad Institute Genomics Platform"/>
            <consortium name="The Broad Institute Genome Sequencing Center for Infectious Disease"/>
            <person name="Wu L."/>
            <person name="Ma J."/>
        </authorList>
    </citation>
    <scope>NUCLEOTIDE SEQUENCE [LARGE SCALE GENOMIC DNA]</scope>
    <source>
        <strain evidence="9">KCTC 32465</strain>
    </source>
</reference>
<evidence type="ECO:0000256" key="4">
    <source>
        <dbReference type="ARBA" id="ARBA00023002"/>
    </source>
</evidence>
<dbReference type="SUPFAM" id="SSF46626">
    <property type="entry name" value="Cytochrome c"/>
    <property type="match status" value="2"/>
</dbReference>
<proteinExistence type="predicted"/>
<keyword evidence="9" id="KW-1185">Reference proteome</keyword>
<dbReference type="InterPro" id="IPR036909">
    <property type="entry name" value="Cyt_c-like_dom_sf"/>
</dbReference>
<dbReference type="InterPro" id="IPR004852">
    <property type="entry name" value="Di-haem_cyt_c_peroxidsae"/>
</dbReference>
<evidence type="ECO:0000256" key="5">
    <source>
        <dbReference type="ARBA" id="ARBA00023004"/>
    </source>
</evidence>
<evidence type="ECO:0000256" key="2">
    <source>
        <dbReference type="ARBA" id="ARBA00022617"/>
    </source>
</evidence>
<dbReference type="Gene3D" id="1.10.760.10">
    <property type="entry name" value="Cytochrome c-like domain"/>
    <property type="match status" value="2"/>
</dbReference>
<dbReference type="PROSITE" id="PS51007">
    <property type="entry name" value="CYTC"/>
    <property type="match status" value="1"/>
</dbReference>